<feature type="region of interest" description="Disordered" evidence="1">
    <location>
        <begin position="22"/>
        <end position="59"/>
    </location>
</feature>
<name>A0A6G4XHC9_9ACTN</name>
<dbReference type="EMBL" id="JAAKZW010000030">
    <property type="protein sequence ID" value="NGO76250.1"/>
    <property type="molecule type" value="Genomic_DNA"/>
</dbReference>
<sequence length="59" mass="5680">MLRAAVMTAVTAALVVLSLGGNATASTGQPTTPDRTVTTTASAASAASAASTTEEPGWS</sequence>
<feature type="compositionally biased region" description="Low complexity" evidence="1">
    <location>
        <begin position="27"/>
        <end position="53"/>
    </location>
</feature>
<evidence type="ECO:0000313" key="4">
    <source>
        <dbReference type="Proteomes" id="UP000481109"/>
    </source>
</evidence>
<comment type="caution">
    <text evidence="3">The sequence shown here is derived from an EMBL/GenBank/DDBJ whole genome shotgun (WGS) entry which is preliminary data.</text>
</comment>
<reference evidence="3 4" key="1">
    <citation type="submission" date="2020-02" db="EMBL/GenBank/DDBJ databases">
        <title>Whole-genome analyses of novel actinobacteria.</title>
        <authorList>
            <person name="Sahin N."/>
            <person name="Tokatli A."/>
        </authorList>
    </citation>
    <scope>NUCLEOTIDE SEQUENCE [LARGE SCALE GENOMIC DNA]</scope>
    <source>
        <strain evidence="3 4">YC504</strain>
    </source>
</reference>
<feature type="signal peptide" evidence="2">
    <location>
        <begin position="1"/>
        <end position="25"/>
    </location>
</feature>
<feature type="chain" id="PRO_5026088394" evidence="2">
    <location>
        <begin position="26"/>
        <end position="59"/>
    </location>
</feature>
<dbReference type="RefSeq" id="WP_165331748.1">
    <property type="nucleotide sequence ID" value="NZ_JAAKZW010000030.1"/>
</dbReference>
<organism evidence="3 4">
    <name type="scientific">Streptomyces mesophilus</name>
    <dbReference type="NCBI Taxonomy" id="1775132"/>
    <lineage>
        <taxon>Bacteria</taxon>
        <taxon>Bacillati</taxon>
        <taxon>Actinomycetota</taxon>
        <taxon>Actinomycetes</taxon>
        <taxon>Kitasatosporales</taxon>
        <taxon>Streptomycetaceae</taxon>
        <taxon>Streptomyces</taxon>
    </lineage>
</organism>
<keyword evidence="2" id="KW-0732">Signal</keyword>
<dbReference type="Proteomes" id="UP000481109">
    <property type="component" value="Unassembled WGS sequence"/>
</dbReference>
<evidence type="ECO:0000256" key="2">
    <source>
        <dbReference type="SAM" id="SignalP"/>
    </source>
</evidence>
<evidence type="ECO:0000313" key="3">
    <source>
        <dbReference type="EMBL" id="NGO76250.1"/>
    </source>
</evidence>
<accession>A0A6G4XHC9</accession>
<protein>
    <submittedName>
        <fullName evidence="3">Uncharacterized protein</fullName>
    </submittedName>
</protein>
<evidence type="ECO:0000256" key="1">
    <source>
        <dbReference type="SAM" id="MobiDB-lite"/>
    </source>
</evidence>
<proteinExistence type="predicted"/>
<gene>
    <name evidence="3" type="ORF">G6045_11315</name>
</gene>
<dbReference type="AlphaFoldDB" id="A0A6G4XHC9"/>
<keyword evidence="4" id="KW-1185">Reference proteome</keyword>